<protein>
    <submittedName>
        <fullName evidence="2">Uncharacterized protein</fullName>
    </submittedName>
</protein>
<proteinExistence type="predicted"/>
<reference evidence="2" key="1">
    <citation type="journal article" date="2020" name="Fungal Divers.">
        <title>Resolving the Mortierellaceae phylogeny through synthesis of multi-gene phylogenetics and phylogenomics.</title>
        <authorList>
            <person name="Vandepol N."/>
            <person name="Liber J."/>
            <person name="Desiro A."/>
            <person name="Na H."/>
            <person name="Kennedy M."/>
            <person name="Barry K."/>
            <person name="Grigoriev I.V."/>
            <person name="Miller A.N."/>
            <person name="O'Donnell K."/>
            <person name="Stajich J.E."/>
            <person name="Bonito G."/>
        </authorList>
    </citation>
    <scope>NUCLEOTIDE SEQUENCE</scope>
    <source>
        <strain evidence="2">NVP1</strain>
    </source>
</reference>
<dbReference type="AlphaFoldDB" id="A0A9P5SKU3"/>
<sequence>MTFPLPSPPTMEPPPADQYFRAFWLMRRLEQTMTQGGFLTRKLFVPRTIWYQSLVRLPAAESKTSACQTLNSLLKKMSLQAQHGILTLMVEPGGGVDGDQDRVMILRELEALEAATVQIQNKLSKKFSFIHRPGKHPGHPPASTGFSAIPGSGTLSISTQHHQAGHSPYKDENPLSPDGHDDYESSTTTTPATSPTRKSVAGAGLSGGVAGGVDTASLKNQWKSFSKSVQKSISNDKVEDSSAYTESVVSLFQSSYILEDMLKHYNALSPFQTHIQIVNRLRRLSEFLYFVVCAFVVRDLSELMSRYLKRVGTWVNE</sequence>
<feature type="compositionally biased region" description="Low complexity" evidence="1">
    <location>
        <begin position="185"/>
        <end position="203"/>
    </location>
</feature>
<dbReference type="PANTHER" id="PTHR37327">
    <property type="entry name" value="CHROMOSOME 1, WHOLE GENOME SHOTGUN SEQUENCE"/>
    <property type="match status" value="1"/>
</dbReference>
<dbReference type="Proteomes" id="UP000696485">
    <property type="component" value="Unassembled WGS sequence"/>
</dbReference>
<organism evidence="2 3">
    <name type="scientific">Podila minutissima</name>
    <dbReference type="NCBI Taxonomy" id="64525"/>
    <lineage>
        <taxon>Eukaryota</taxon>
        <taxon>Fungi</taxon>
        <taxon>Fungi incertae sedis</taxon>
        <taxon>Mucoromycota</taxon>
        <taxon>Mortierellomycotina</taxon>
        <taxon>Mortierellomycetes</taxon>
        <taxon>Mortierellales</taxon>
        <taxon>Mortierellaceae</taxon>
        <taxon>Podila</taxon>
    </lineage>
</organism>
<dbReference type="PANTHER" id="PTHR37327:SF1">
    <property type="entry name" value="MICROTUBULE INTERACTING AND TRANSPORT DOMAIN-CONTAINING PROTEIN"/>
    <property type="match status" value="1"/>
</dbReference>
<accession>A0A9P5SKU3</accession>
<comment type="caution">
    <text evidence="2">The sequence shown here is derived from an EMBL/GenBank/DDBJ whole genome shotgun (WGS) entry which is preliminary data.</text>
</comment>
<evidence type="ECO:0000313" key="3">
    <source>
        <dbReference type="Proteomes" id="UP000696485"/>
    </source>
</evidence>
<name>A0A9P5SKU3_9FUNG</name>
<feature type="compositionally biased region" description="Polar residues" evidence="1">
    <location>
        <begin position="153"/>
        <end position="162"/>
    </location>
</feature>
<evidence type="ECO:0000313" key="2">
    <source>
        <dbReference type="EMBL" id="KAF9332348.1"/>
    </source>
</evidence>
<feature type="region of interest" description="Disordered" evidence="1">
    <location>
        <begin position="131"/>
        <end position="205"/>
    </location>
</feature>
<evidence type="ECO:0000256" key="1">
    <source>
        <dbReference type="SAM" id="MobiDB-lite"/>
    </source>
</evidence>
<keyword evidence="3" id="KW-1185">Reference proteome</keyword>
<gene>
    <name evidence="2" type="ORF">BG006_004771</name>
</gene>
<feature type="compositionally biased region" description="Basic and acidic residues" evidence="1">
    <location>
        <begin position="168"/>
        <end position="183"/>
    </location>
</feature>
<dbReference type="EMBL" id="JAAAUY010000265">
    <property type="protein sequence ID" value="KAF9332348.1"/>
    <property type="molecule type" value="Genomic_DNA"/>
</dbReference>